<proteinExistence type="predicted"/>
<reference evidence="2 3" key="1">
    <citation type="submission" date="2024-05" db="EMBL/GenBank/DDBJ databases">
        <authorList>
            <person name="Liu Q."/>
            <person name="Xin Y.-H."/>
        </authorList>
    </citation>
    <scope>NUCLEOTIDE SEQUENCE [LARGE SCALE GENOMIC DNA]</scope>
    <source>
        <strain evidence="2 3">CGMCC 1.10181</strain>
    </source>
</reference>
<evidence type="ECO:0000256" key="1">
    <source>
        <dbReference type="SAM" id="Phobius"/>
    </source>
</evidence>
<dbReference type="Proteomes" id="UP001419910">
    <property type="component" value="Unassembled WGS sequence"/>
</dbReference>
<dbReference type="EMBL" id="JBDIME010000002">
    <property type="protein sequence ID" value="MEN2788498.1"/>
    <property type="molecule type" value="Genomic_DNA"/>
</dbReference>
<evidence type="ECO:0000313" key="2">
    <source>
        <dbReference type="EMBL" id="MEN2788498.1"/>
    </source>
</evidence>
<keyword evidence="1" id="KW-0472">Membrane</keyword>
<keyword evidence="1" id="KW-1133">Transmembrane helix</keyword>
<organism evidence="2 3">
    <name type="scientific">Sphingomonas oligophenolica</name>
    <dbReference type="NCBI Taxonomy" id="301154"/>
    <lineage>
        <taxon>Bacteria</taxon>
        <taxon>Pseudomonadati</taxon>
        <taxon>Pseudomonadota</taxon>
        <taxon>Alphaproteobacteria</taxon>
        <taxon>Sphingomonadales</taxon>
        <taxon>Sphingomonadaceae</taxon>
        <taxon>Sphingomonas</taxon>
    </lineage>
</organism>
<keyword evidence="3" id="KW-1185">Reference proteome</keyword>
<comment type="caution">
    <text evidence="2">The sequence shown here is derived from an EMBL/GenBank/DDBJ whole genome shotgun (WGS) entry which is preliminary data.</text>
</comment>
<sequence length="74" mass="8039">MTSPYEGGAGWLSLAATPSFAFMAVLTATHGPADMPGMSPLTGMVPMYVLMSVFHCTPWVAFISKRRIRRPTSF</sequence>
<name>A0ABU9XY62_9SPHN</name>
<dbReference type="RefSeq" id="WP_343890502.1">
    <property type="nucleotide sequence ID" value="NZ_BAAAEH010000035.1"/>
</dbReference>
<feature type="transmembrane region" description="Helical" evidence="1">
    <location>
        <begin position="45"/>
        <end position="64"/>
    </location>
</feature>
<gene>
    <name evidence="2" type="ORF">ABC974_02580</name>
</gene>
<feature type="transmembrane region" description="Helical" evidence="1">
    <location>
        <begin position="12"/>
        <end position="33"/>
    </location>
</feature>
<accession>A0ABU9XY62</accession>
<keyword evidence="1" id="KW-0812">Transmembrane</keyword>
<protein>
    <submittedName>
        <fullName evidence="2">Uncharacterized protein</fullName>
    </submittedName>
</protein>
<evidence type="ECO:0000313" key="3">
    <source>
        <dbReference type="Proteomes" id="UP001419910"/>
    </source>
</evidence>